<dbReference type="PRINTS" id="PR00111">
    <property type="entry name" value="ABHYDROLASE"/>
</dbReference>
<dbReference type="GO" id="GO:0016020">
    <property type="term" value="C:membrane"/>
    <property type="evidence" value="ECO:0007669"/>
    <property type="project" value="TreeGrafter"/>
</dbReference>
<dbReference type="GO" id="GO:0016787">
    <property type="term" value="F:hydrolase activity"/>
    <property type="evidence" value="ECO:0007669"/>
    <property type="project" value="UniProtKB-KW"/>
</dbReference>
<evidence type="ECO:0000259" key="2">
    <source>
        <dbReference type="Pfam" id="PF12697"/>
    </source>
</evidence>
<dbReference type="EMBL" id="QJJK01000001">
    <property type="protein sequence ID" value="PXW64996.1"/>
    <property type="molecule type" value="Genomic_DNA"/>
</dbReference>
<keyword evidence="4" id="KW-1185">Reference proteome</keyword>
<dbReference type="RefSeq" id="WP_110373006.1">
    <property type="nucleotide sequence ID" value="NZ_JAHBRY010000001.1"/>
</dbReference>
<evidence type="ECO:0000313" key="3">
    <source>
        <dbReference type="EMBL" id="PXW64996.1"/>
    </source>
</evidence>
<evidence type="ECO:0000313" key="4">
    <source>
        <dbReference type="Proteomes" id="UP000248021"/>
    </source>
</evidence>
<dbReference type="Pfam" id="PF12697">
    <property type="entry name" value="Abhydrolase_6"/>
    <property type="match status" value="1"/>
</dbReference>
<comment type="caution">
    <text evidence="3">The sequence shown here is derived from an EMBL/GenBank/DDBJ whole genome shotgun (WGS) entry which is preliminary data.</text>
</comment>
<feature type="domain" description="AB hydrolase-1" evidence="2">
    <location>
        <begin position="27"/>
        <end position="255"/>
    </location>
</feature>
<gene>
    <name evidence="3" type="ORF">C7450_101757</name>
</gene>
<name>A0A2V3UIJ8_9HYPH</name>
<sequence>MGARIDWLDVNGVSLRYALEGAGDQAIVLLHEMGGSLETWDKVVPRLAGYRILRYDMRGAGLSQKVSSLTLDDLVADLGAVLDSLDISGPVILAGVAVSAAVAAAFAARFPARVVSLVLMSLAAGIPPERREATAALARSIREGGLRARVDARLEATFPRRFRDDDRWVRDFRGRALGNDPASYAAYYDMLLSLDLSKDLAAIRCPTLVLAGSDDGTRTPERVAQDACAIPDMSFQTISSGHVMPVLTPALVAEAILAFSALPACLPLDLSSSNGPRKVV</sequence>
<dbReference type="AlphaFoldDB" id="A0A2V3UIJ8"/>
<proteinExistence type="predicted"/>
<accession>A0A2V3UIJ8</accession>
<dbReference type="Gene3D" id="3.40.50.1820">
    <property type="entry name" value="alpha/beta hydrolase"/>
    <property type="match status" value="1"/>
</dbReference>
<dbReference type="InterPro" id="IPR029058">
    <property type="entry name" value="AB_hydrolase_fold"/>
</dbReference>
<dbReference type="InterPro" id="IPR050266">
    <property type="entry name" value="AB_hydrolase_sf"/>
</dbReference>
<evidence type="ECO:0000256" key="1">
    <source>
        <dbReference type="ARBA" id="ARBA00022801"/>
    </source>
</evidence>
<dbReference type="Proteomes" id="UP000248021">
    <property type="component" value="Unassembled WGS sequence"/>
</dbReference>
<reference evidence="3 4" key="1">
    <citation type="submission" date="2018-05" db="EMBL/GenBank/DDBJ databases">
        <title>Genomic Encyclopedia of Type Strains, Phase IV (KMG-IV): sequencing the most valuable type-strain genomes for metagenomic binning, comparative biology and taxonomic classification.</title>
        <authorList>
            <person name="Goeker M."/>
        </authorList>
    </citation>
    <scope>NUCLEOTIDE SEQUENCE [LARGE SCALE GENOMIC DNA]</scope>
    <source>
        <strain evidence="3 4">DSM 6462</strain>
    </source>
</reference>
<organism evidence="3 4">
    <name type="scientific">Chelatococcus asaccharovorans</name>
    <dbReference type="NCBI Taxonomy" id="28210"/>
    <lineage>
        <taxon>Bacteria</taxon>
        <taxon>Pseudomonadati</taxon>
        <taxon>Pseudomonadota</taxon>
        <taxon>Alphaproteobacteria</taxon>
        <taxon>Hyphomicrobiales</taxon>
        <taxon>Chelatococcaceae</taxon>
        <taxon>Chelatococcus</taxon>
    </lineage>
</organism>
<dbReference type="SUPFAM" id="SSF53474">
    <property type="entry name" value="alpha/beta-Hydrolases"/>
    <property type="match status" value="1"/>
</dbReference>
<dbReference type="InterPro" id="IPR000073">
    <property type="entry name" value="AB_hydrolase_1"/>
</dbReference>
<dbReference type="PANTHER" id="PTHR43798:SF31">
    <property type="entry name" value="AB HYDROLASE SUPERFAMILY PROTEIN YCLE"/>
    <property type="match status" value="1"/>
</dbReference>
<dbReference type="PANTHER" id="PTHR43798">
    <property type="entry name" value="MONOACYLGLYCEROL LIPASE"/>
    <property type="match status" value="1"/>
</dbReference>
<protein>
    <submittedName>
        <fullName evidence="3">3-oxoadipate enol-lactonase</fullName>
    </submittedName>
</protein>
<dbReference type="OrthoDB" id="9785847at2"/>
<keyword evidence="1" id="KW-0378">Hydrolase</keyword>